<keyword evidence="3" id="KW-1185">Reference proteome</keyword>
<organism evidence="2 3">
    <name type="scientific">Halocaridina rubra</name>
    <name type="common">Hawaiian red shrimp</name>
    <dbReference type="NCBI Taxonomy" id="373956"/>
    <lineage>
        <taxon>Eukaryota</taxon>
        <taxon>Metazoa</taxon>
        <taxon>Ecdysozoa</taxon>
        <taxon>Arthropoda</taxon>
        <taxon>Crustacea</taxon>
        <taxon>Multicrustacea</taxon>
        <taxon>Malacostraca</taxon>
        <taxon>Eumalacostraca</taxon>
        <taxon>Eucarida</taxon>
        <taxon>Decapoda</taxon>
        <taxon>Pleocyemata</taxon>
        <taxon>Caridea</taxon>
        <taxon>Atyoidea</taxon>
        <taxon>Atyidae</taxon>
        <taxon>Halocaridina</taxon>
    </lineage>
</organism>
<reference evidence="2 3" key="1">
    <citation type="submission" date="2023-11" db="EMBL/GenBank/DDBJ databases">
        <title>Halocaridina rubra genome assembly.</title>
        <authorList>
            <person name="Smith C."/>
        </authorList>
    </citation>
    <scope>NUCLEOTIDE SEQUENCE [LARGE SCALE GENOMIC DNA]</scope>
    <source>
        <strain evidence="2">EP-1</strain>
        <tissue evidence="2">Whole</tissue>
    </source>
</reference>
<dbReference type="AlphaFoldDB" id="A0AAN8WM95"/>
<feature type="region of interest" description="Disordered" evidence="1">
    <location>
        <begin position="1"/>
        <end position="112"/>
    </location>
</feature>
<comment type="caution">
    <text evidence="2">The sequence shown here is derived from an EMBL/GenBank/DDBJ whole genome shotgun (WGS) entry which is preliminary data.</text>
</comment>
<feature type="compositionally biased region" description="Polar residues" evidence="1">
    <location>
        <begin position="103"/>
        <end position="112"/>
    </location>
</feature>
<evidence type="ECO:0000313" key="3">
    <source>
        <dbReference type="Proteomes" id="UP001381693"/>
    </source>
</evidence>
<name>A0AAN8WM95_HALRR</name>
<evidence type="ECO:0000313" key="2">
    <source>
        <dbReference type="EMBL" id="KAK7068742.1"/>
    </source>
</evidence>
<feature type="compositionally biased region" description="Low complexity" evidence="1">
    <location>
        <begin position="84"/>
        <end position="95"/>
    </location>
</feature>
<dbReference type="EMBL" id="JAXCGZ010017134">
    <property type="protein sequence ID" value="KAK7068742.1"/>
    <property type="molecule type" value="Genomic_DNA"/>
</dbReference>
<gene>
    <name evidence="2" type="ORF">SK128_010500</name>
</gene>
<dbReference type="Proteomes" id="UP001381693">
    <property type="component" value="Unassembled WGS sequence"/>
</dbReference>
<feature type="compositionally biased region" description="Polar residues" evidence="1">
    <location>
        <begin position="56"/>
        <end position="67"/>
    </location>
</feature>
<protein>
    <submittedName>
        <fullName evidence="2">Uncharacterized protein</fullName>
    </submittedName>
</protein>
<accession>A0AAN8WM95</accession>
<evidence type="ECO:0000256" key="1">
    <source>
        <dbReference type="SAM" id="MobiDB-lite"/>
    </source>
</evidence>
<proteinExistence type="predicted"/>
<sequence>MKTYWLASRDGRKSIKGQVNLPSNAPSDEVPPDGRKASVVSRNYSPITFEDVARRSLSNTPTPSAQPSLEPPAPAVKIASALKTAPAAPTATEPPKLMDKSRANQALSSGMA</sequence>